<feature type="region of interest" description="Disordered" evidence="1">
    <location>
        <begin position="1"/>
        <end position="41"/>
    </location>
</feature>
<dbReference type="GeneID" id="18167258"/>
<feature type="region of interest" description="Disordered" evidence="1">
    <location>
        <begin position="99"/>
        <end position="122"/>
    </location>
</feature>
<feature type="compositionally biased region" description="Basic and acidic residues" evidence="1">
    <location>
        <begin position="1"/>
        <end position="10"/>
    </location>
</feature>
<name>G3JII1_CORMM</name>
<feature type="compositionally biased region" description="Low complexity" evidence="1">
    <location>
        <begin position="338"/>
        <end position="354"/>
    </location>
</feature>
<feature type="compositionally biased region" description="Basic and acidic residues" evidence="1">
    <location>
        <begin position="400"/>
        <end position="409"/>
    </location>
</feature>
<organism evidence="2 3">
    <name type="scientific">Cordyceps militaris (strain CM01)</name>
    <name type="common">Caterpillar fungus</name>
    <dbReference type="NCBI Taxonomy" id="983644"/>
    <lineage>
        <taxon>Eukaryota</taxon>
        <taxon>Fungi</taxon>
        <taxon>Dikarya</taxon>
        <taxon>Ascomycota</taxon>
        <taxon>Pezizomycotina</taxon>
        <taxon>Sordariomycetes</taxon>
        <taxon>Hypocreomycetidae</taxon>
        <taxon>Hypocreales</taxon>
        <taxon>Cordycipitaceae</taxon>
        <taxon>Cordyceps</taxon>
    </lineage>
</organism>
<dbReference type="Pfam" id="PF04938">
    <property type="entry name" value="SIP1"/>
    <property type="match status" value="1"/>
</dbReference>
<sequence>MSIKREHEDVDVTEPPEPERKRSRKSRPTQNSSVDPDSGQKYVFANYHNATTIPVGEESDFEDDTDAMAYLITQASGIPHVLAAPKKEIGPKLPGDFVKIKHKSSDDGEVKDEDDDQVDRSIYHTGISDTRGFYEDGAYIGRKEDSDDGSSDDWAEAEDEDGHISESAVLKAYFGSILQQYRQLRLIVNQNPPADVIKRITSSHFTHVAAFGPGSTAIKIWPSLLRNTDPTPLQISCMSKDTVIRILRIMLGGKFLRRGYSVPERTSRWIWALLARLPERGELNYSEIGWIRDLGRRAVLLGRSLSEMAALRDELAEGGLGVNDAVDASSSDEEVVADEPASPDEASAPSAEASETVKETGNMKDEEEEDNIKEEEEEEEEDVAMELESGSDEGEIREDNEEKPPEKDESLEAAKNAFLARLEAQASDDGQDEDDRLDAARERSRMNMRATLNMILTVAGEFYGQRDLLEFREPFVGIVHDIAVQFWSLISNDHVQILLFIKDEEVSIFKILVDVSVFLTDGPVDGALLHARVRNGQEASVTAAPGAQLTTELLHILLIIVDALAGGRGGGLIAVDGLLGHGQIGHGVLVRHVVVHKGGLRLEATDLVDAAKRKELARGDPGAGADHLGGAGRRGVGPELEGAVALGLVAFRDRLADAHADAQQVRLDAGWQYGRRAGGLDGERTGLGAEEGGDLTLSRVRGGAGKGALDSGSAGHDGWIGRSDGVWRGEIQKNCRRAGLQQQR</sequence>
<dbReference type="InterPro" id="IPR035426">
    <property type="entry name" value="Gemin2/Brr1"/>
</dbReference>
<feature type="compositionally biased region" description="Basic and acidic residues" evidence="1">
    <location>
        <begin position="355"/>
        <end position="364"/>
    </location>
</feature>
<dbReference type="KEGG" id="cmt:CCM_05239"/>
<evidence type="ECO:0000256" key="1">
    <source>
        <dbReference type="SAM" id="MobiDB-lite"/>
    </source>
</evidence>
<dbReference type="Proteomes" id="UP000001610">
    <property type="component" value="Unassembled WGS sequence"/>
</dbReference>
<proteinExistence type="predicted"/>
<dbReference type="InParanoid" id="G3JII1"/>
<feature type="region of interest" description="Disordered" evidence="1">
    <location>
        <begin position="323"/>
        <end position="409"/>
    </location>
</feature>
<dbReference type="GO" id="GO:0000387">
    <property type="term" value="P:spliceosomal snRNP assembly"/>
    <property type="evidence" value="ECO:0007669"/>
    <property type="project" value="InterPro"/>
</dbReference>
<dbReference type="AlphaFoldDB" id="G3JII1"/>
<dbReference type="Gene3D" id="1.20.58.1070">
    <property type="match status" value="1"/>
</dbReference>
<reference evidence="2 3" key="1">
    <citation type="journal article" date="2011" name="Genome Biol.">
        <title>Genome sequence of the insect pathogenic fungus Cordyceps militaris, a valued traditional Chinese medicine.</title>
        <authorList>
            <person name="Zheng P."/>
            <person name="Xia Y."/>
            <person name="Xiao G."/>
            <person name="Xiong C."/>
            <person name="Hu X."/>
            <person name="Zhang S."/>
            <person name="Zheng H."/>
            <person name="Huang Y."/>
            <person name="Zhou Y."/>
            <person name="Wang S."/>
            <person name="Zhao G.P."/>
            <person name="Liu X."/>
            <person name="St Leger R.J."/>
            <person name="Wang C."/>
        </authorList>
    </citation>
    <scope>NUCLEOTIDE SEQUENCE [LARGE SCALE GENOMIC DNA]</scope>
    <source>
        <strain evidence="2 3">CM01</strain>
    </source>
</reference>
<dbReference type="HOGENOM" id="CLU_022029_1_0_1"/>
<dbReference type="eggNOG" id="ENOG502SCAA">
    <property type="taxonomic scope" value="Eukaryota"/>
</dbReference>
<feature type="compositionally biased region" description="Acidic residues" evidence="1">
    <location>
        <begin position="365"/>
        <end position="399"/>
    </location>
</feature>
<evidence type="ECO:0000313" key="2">
    <source>
        <dbReference type="EMBL" id="EGX91082.1"/>
    </source>
</evidence>
<dbReference type="EMBL" id="JH126402">
    <property type="protein sequence ID" value="EGX91082.1"/>
    <property type="molecule type" value="Genomic_DNA"/>
</dbReference>
<evidence type="ECO:0000313" key="3">
    <source>
        <dbReference type="Proteomes" id="UP000001610"/>
    </source>
</evidence>
<dbReference type="VEuPathDB" id="FungiDB:CCM_05239"/>
<keyword evidence="3" id="KW-1185">Reference proteome</keyword>
<dbReference type="OrthoDB" id="428895at2759"/>
<dbReference type="RefSeq" id="XP_006670447.1">
    <property type="nucleotide sequence ID" value="XM_006670384.1"/>
</dbReference>
<feature type="compositionally biased region" description="Acidic residues" evidence="1">
    <location>
        <begin position="146"/>
        <end position="160"/>
    </location>
</feature>
<gene>
    <name evidence="2" type="ORF">CCM_05239</name>
</gene>
<protein>
    <submittedName>
        <fullName evidence="2">Uncharacterized protein</fullName>
    </submittedName>
</protein>
<feature type="region of interest" description="Disordered" evidence="1">
    <location>
        <begin position="140"/>
        <end position="160"/>
    </location>
</feature>
<accession>G3JII1</accession>